<feature type="domain" description="AMP-binding enzyme C-terminal" evidence="2">
    <location>
        <begin position="437"/>
        <end position="512"/>
    </location>
</feature>
<dbReference type="Gene3D" id="3.30.300.30">
    <property type="match status" value="1"/>
</dbReference>
<evidence type="ECO:0000313" key="4">
    <source>
        <dbReference type="Proteomes" id="UP000427906"/>
    </source>
</evidence>
<dbReference type="SUPFAM" id="SSF56801">
    <property type="entry name" value="Acetyl-CoA synthetase-like"/>
    <property type="match status" value="1"/>
</dbReference>
<evidence type="ECO:0000259" key="1">
    <source>
        <dbReference type="Pfam" id="PF00501"/>
    </source>
</evidence>
<dbReference type="PROSITE" id="PS00455">
    <property type="entry name" value="AMP_BINDING"/>
    <property type="match status" value="1"/>
</dbReference>
<reference evidence="3 4" key="1">
    <citation type="submission" date="2019-11" db="EMBL/GenBank/DDBJ databases">
        <title>Comparative genomics of hydrocarbon-degrading Desulfosarcina strains.</title>
        <authorList>
            <person name="Watanabe M."/>
            <person name="Kojima H."/>
            <person name="Fukui M."/>
        </authorList>
    </citation>
    <scope>NUCLEOTIDE SEQUENCE [LARGE SCALE GENOMIC DNA]</scope>
    <source>
        <strain evidence="3 4">PL12</strain>
    </source>
</reference>
<dbReference type="Gene3D" id="3.40.50.12780">
    <property type="entry name" value="N-terminal domain of ligase-like"/>
    <property type="match status" value="1"/>
</dbReference>
<evidence type="ECO:0000259" key="2">
    <source>
        <dbReference type="Pfam" id="PF13193"/>
    </source>
</evidence>
<protein>
    <submittedName>
        <fullName evidence="3">Acyl-CoA synthetase</fullName>
    </submittedName>
</protein>
<keyword evidence="4" id="KW-1185">Reference proteome</keyword>
<accession>A0A5K7YRD2</accession>
<dbReference type="InterPro" id="IPR000873">
    <property type="entry name" value="AMP-dep_synth/lig_dom"/>
</dbReference>
<dbReference type="PANTHER" id="PTHR24096">
    <property type="entry name" value="LONG-CHAIN-FATTY-ACID--COA LIGASE"/>
    <property type="match status" value="1"/>
</dbReference>
<dbReference type="Proteomes" id="UP000427906">
    <property type="component" value="Chromosome"/>
</dbReference>
<name>A0A5K7YRD2_9BACT</name>
<gene>
    <name evidence="3" type="ORF">DSCA_48050</name>
</gene>
<dbReference type="AlphaFoldDB" id="A0A5K7YRD2"/>
<dbReference type="InterPro" id="IPR020845">
    <property type="entry name" value="AMP-binding_CS"/>
</dbReference>
<organism evidence="3 4">
    <name type="scientific">Desulfosarcina alkanivorans</name>
    <dbReference type="NCBI Taxonomy" id="571177"/>
    <lineage>
        <taxon>Bacteria</taxon>
        <taxon>Pseudomonadati</taxon>
        <taxon>Thermodesulfobacteriota</taxon>
        <taxon>Desulfobacteria</taxon>
        <taxon>Desulfobacterales</taxon>
        <taxon>Desulfosarcinaceae</taxon>
        <taxon>Desulfosarcina</taxon>
    </lineage>
</organism>
<dbReference type="KEGG" id="dalk:DSCA_48050"/>
<dbReference type="InterPro" id="IPR045851">
    <property type="entry name" value="AMP-bd_C_sf"/>
</dbReference>
<dbReference type="InterPro" id="IPR025110">
    <property type="entry name" value="AMP-bd_C"/>
</dbReference>
<sequence length="529" mass="58489">MGSPISFFSLSTRKGRSMDIGILLPHHARYRPDHPAFVCGEKRFTYREFNAYVNQLANALLARGLTKGDKFATVLPNCTQLMAAYWAAAKTGLVIVPSSTMLNEGGLATLLENSDTALVIAEAGFADVLDRLRANLPGIADDRYVLVGLEQERRGFVSYDDFVGPTGEENPPEVSIDDHDMYNIMYSSGTTGAPKGIVHTHYVRAMYCTIYATCWRMTPESVCLHSGAIVFNGAMLDLMPWMYLGAKYILHEKFDPEAVIADIEKEKVTHIVMVPAQIVAILNSPSFDPKKLASLEMIHNVGAPLLLEYKHRLNEALPGRFYELYGLTEGFMTVLDKHDAIRKVGSVGVPAPFMEMRILDAGGKECAPGEIGEICGKSPMMMPGYYKRPDLTEKAIVDGWLHTGDAGYVDEDGFLFLVDRIKDMIISGGVNVYPKDIEEIVIQYPDISEVAVFGVPDEKWGEVPIAAVVPLPGAEIDASDLVAWTNSRVDAKFQRIRDVVVMDTFPRNVAGKMLKREMRAAYTERNSEG</sequence>
<dbReference type="Pfam" id="PF13193">
    <property type="entry name" value="AMP-binding_C"/>
    <property type="match status" value="1"/>
</dbReference>
<dbReference type="GO" id="GO:0016405">
    <property type="term" value="F:CoA-ligase activity"/>
    <property type="evidence" value="ECO:0007669"/>
    <property type="project" value="TreeGrafter"/>
</dbReference>
<feature type="domain" description="AMP-dependent synthetase/ligase" evidence="1">
    <location>
        <begin position="26"/>
        <end position="386"/>
    </location>
</feature>
<proteinExistence type="predicted"/>
<dbReference type="InterPro" id="IPR042099">
    <property type="entry name" value="ANL_N_sf"/>
</dbReference>
<dbReference type="EMBL" id="AP021874">
    <property type="protein sequence ID" value="BBO70875.1"/>
    <property type="molecule type" value="Genomic_DNA"/>
</dbReference>
<evidence type="ECO:0000313" key="3">
    <source>
        <dbReference type="EMBL" id="BBO70875.1"/>
    </source>
</evidence>
<dbReference type="Pfam" id="PF00501">
    <property type="entry name" value="AMP-binding"/>
    <property type="match status" value="1"/>
</dbReference>